<keyword evidence="5" id="KW-1185">Reference proteome</keyword>
<keyword evidence="2" id="KW-0812">Transmembrane</keyword>
<keyword evidence="2" id="KW-0472">Membrane</keyword>
<dbReference type="InterPro" id="IPR036938">
    <property type="entry name" value="PAP2/HPO_sf"/>
</dbReference>
<feature type="transmembrane region" description="Helical" evidence="2">
    <location>
        <begin position="106"/>
        <end position="126"/>
    </location>
</feature>
<sequence>MPTLIATRTANEPRPSSGPLYGRPVPVRGRPGRLLGVAAGYLLVLGLTAVAFVWTSGGQWADDQLTSRAAGTFAAARTLLSLAGNPVVLALLLLLVLVVGAARGRTWAGVAGVGALLCSVVGADALKLAMPRPDFEFPGYSHNSFPSGHVAGATGLMFALMLVSPARARWWLAFVGTAGVPVIASATMAAGWHRLSDALGAVALASALCCLAAAVLVRWRPAAPGRSYPPVPVRWRGGLPVRRRGLAGARDRGARDRGARDQSPGRSWPAAALLTVVGPLLVGAVAVVLPIGPGQFFATVLVGEFTALSMGVVAGVLCAARV</sequence>
<protein>
    <recommendedName>
        <fullName evidence="3">Phosphatidic acid phosphatase type 2/haloperoxidase domain-containing protein</fullName>
    </recommendedName>
</protein>
<feature type="transmembrane region" description="Helical" evidence="2">
    <location>
        <begin position="34"/>
        <end position="54"/>
    </location>
</feature>
<dbReference type="Pfam" id="PF01569">
    <property type="entry name" value="PAP2"/>
    <property type="match status" value="1"/>
</dbReference>
<dbReference type="Proteomes" id="UP001501570">
    <property type="component" value="Unassembled WGS sequence"/>
</dbReference>
<evidence type="ECO:0000259" key="3">
    <source>
        <dbReference type="Pfam" id="PF01569"/>
    </source>
</evidence>
<evidence type="ECO:0000313" key="4">
    <source>
        <dbReference type="EMBL" id="GAA5197275.1"/>
    </source>
</evidence>
<accession>A0ABP9SL64</accession>
<feature type="region of interest" description="Disordered" evidence="1">
    <location>
        <begin position="1"/>
        <end position="22"/>
    </location>
</feature>
<feature type="transmembrane region" description="Helical" evidence="2">
    <location>
        <begin position="146"/>
        <end position="163"/>
    </location>
</feature>
<evidence type="ECO:0000256" key="2">
    <source>
        <dbReference type="SAM" id="Phobius"/>
    </source>
</evidence>
<reference evidence="5" key="1">
    <citation type="journal article" date="2019" name="Int. J. Syst. Evol. Microbiol.">
        <title>The Global Catalogue of Microorganisms (GCM) 10K type strain sequencing project: providing services to taxonomists for standard genome sequencing and annotation.</title>
        <authorList>
            <consortium name="The Broad Institute Genomics Platform"/>
            <consortium name="The Broad Institute Genome Sequencing Center for Infectious Disease"/>
            <person name="Wu L."/>
            <person name="Ma J."/>
        </authorList>
    </citation>
    <scope>NUCLEOTIDE SEQUENCE [LARGE SCALE GENOMIC DNA]</scope>
    <source>
        <strain evidence="5">JCM 18304</strain>
    </source>
</reference>
<evidence type="ECO:0000313" key="5">
    <source>
        <dbReference type="Proteomes" id="UP001501570"/>
    </source>
</evidence>
<feature type="transmembrane region" description="Helical" evidence="2">
    <location>
        <begin position="270"/>
        <end position="291"/>
    </location>
</feature>
<name>A0ABP9SL64_9ACTN</name>
<dbReference type="SUPFAM" id="SSF48317">
    <property type="entry name" value="Acid phosphatase/Vanadium-dependent haloperoxidase"/>
    <property type="match status" value="1"/>
</dbReference>
<keyword evidence="2" id="KW-1133">Transmembrane helix</keyword>
<comment type="caution">
    <text evidence="4">The sequence shown here is derived from an EMBL/GenBank/DDBJ whole genome shotgun (WGS) entry which is preliminary data.</text>
</comment>
<dbReference type="EMBL" id="BAABJQ010000029">
    <property type="protein sequence ID" value="GAA5197275.1"/>
    <property type="molecule type" value="Genomic_DNA"/>
</dbReference>
<dbReference type="InterPro" id="IPR000326">
    <property type="entry name" value="PAP2/HPO"/>
</dbReference>
<evidence type="ECO:0000256" key="1">
    <source>
        <dbReference type="SAM" id="MobiDB-lite"/>
    </source>
</evidence>
<feature type="compositionally biased region" description="Polar residues" evidence="1">
    <location>
        <begin position="1"/>
        <end position="10"/>
    </location>
</feature>
<feature type="transmembrane region" description="Helical" evidence="2">
    <location>
        <begin position="74"/>
        <end position="99"/>
    </location>
</feature>
<feature type="domain" description="Phosphatidic acid phosphatase type 2/haloperoxidase" evidence="3">
    <location>
        <begin position="140"/>
        <end position="216"/>
    </location>
</feature>
<gene>
    <name evidence="4" type="ORF">GCM10023322_68150</name>
</gene>
<organism evidence="4 5">
    <name type="scientific">Rugosimonospora acidiphila</name>
    <dbReference type="NCBI Taxonomy" id="556531"/>
    <lineage>
        <taxon>Bacteria</taxon>
        <taxon>Bacillati</taxon>
        <taxon>Actinomycetota</taxon>
        <taxon>Actinomycetes</taxon>
        <taxon>Micromonosporales</taxon>
        <taxon>Micromonosporaceae</taxon>
        <taxon>Rugosimonospora</taxon>
    </lineage>
</organism>
<feature type="region of interest" description="Disordered" evidence="1">
    <location>
        <begin position="246"/>
        <end position="266"/>
    </location>
</feature>
<feature type="transmembrane region" description="Helical" evidence="2">
    <location>
        <begin position="170"/>
        <end position="192"/>
    </location>
</feature>
<proteinExistence type="predicted"/>
<feature type="transmembrane region" description="Helical" evidence="2">
    <location>
        <begin position="198"/>
        <end position="217"/>
    </location>
</feature>
<dbReference type="Gene3D" id="1.20.144.10">
    <property type="entry name" value="Phosphatidic acid phosphatase type 2/haloperoxidase"/>
    <property type="match status" value="1"/>
</dbReference>
<feature type="transmembrane region" description="Helical" evidence="2">
    <location>
        <begin position="297"/>
        <end position="320"/>
    </location>
</feature>
<feature type="compositionally biased region" description="Basic and acidic residues" evidence="1">
    <location>
        <begin position="249"/>
        <end position="260"/>
    </location>
</feature>